<feature type="transmembrane region" description="Helical" evidence="1">
    <location>
        <begin position="128"/>
        <end position="145"/>
    </location>
</feature>
<name>A0ABV2VV68_9ACTN</name>
<keyword evidence="1" id="KW-1133">Transmembrane helix</keyword>
<keyword evidence="3" id="KW-1185">Reference proteome</keyword>
<accession>A0ABV2VV68</accession>
<keyword evidence="1" id="KW-0812">Transmembrane</keyword>
<dbReference type="RefSeq" id="WP_355668179.1">
    <property type="nucleotide sequence ID" value="NZ_JBEXRX010000216.1"/>
</dbReference>
<evidence type="ECO:0000256" key="1">
    <source>
        <dbReference type="SAM" id="Phobius"/>
    </source>
</evidence>
<proteinExistence type="predicted"/>
<protein>
    <submittedName>
        <fullName evidence="2">Uncharacterized protein</fullName>
    </submittedName>
</protein>
<dbReference type="EMBL" id="JBEXRX010000216">
    <property type="protein sequence ID" value="MEU0156683.1"/>
    <property type="molecule type" value="Genomic_DNA"/>
</dbReference>
<keyword evidence="1" id="KW-0472">Membrane</keyword>
<feature type="transmembrane region" description="Helical" evidence="1">
    <location>
        <begin position="92"/>
        <end position="116"/>
    </location>
</feature>
<organism evidence="2 3">
    <name type="scientific">Micromonospora fulviviridis</name>
    <dbReference type="NCBI Taxonomy" id="47860"/>
    <lineage>
        <taxon>Bacteria</taxon>
        <taxon>Bacillati</taxon>
        <taxon>Actinomycetota</taxon>
        <taxon>Actinomycetes</taxon>
        <taxon>Micromonosporales</taxon>
        <taxon>Micromonosporaceae</taxon>
        <taxon>Micromonospora</taxon>
    </lineage>
</organism>
<feature type="transmembrane region" description="Helical" evidence="1">
    <location>
        <begin position="24"/>
        <end position="45"/>
    </location>
</feature>
<reference evidence="2 3" key="1">
    <citation type="submission" date="2024-06" db="EMBL/GenBank/DDBJ databases">
        <title>The Natural Products Discovery Center: Release of the First 8490 Sequenced Strains for Exploring Actinobacteria Biosynthetic Diversity.</title>
        <authorList>
            <person name="Kalkreuter E."/>
            <person name="Kautsar S.A."/>
            <person name="Yang D."/>
            <person name="Bader C.D."/>
            <person name="Teijaro C.N."/>
            <person name="Fluegel L."/>
            <person name="Davis C.M."/>
            <person name="Simpson J.R."/>
            <person name="Lauterbach L."/>
            <person name="Steele A.D."/>
            <person name="Gui C."/>
            <person name="Meng S."/>
            <person name="Li G."/>
            <person name="Viehrig K."/>
            <person name="Ye F."/>
            <person name="Su P."/>
            <person name="Kiefer A.F."/>
            <person name="Nichols A."/>
            <person name="Cepeda A.J."/>
            <person name="Yan W."/>
            <person name="Fan B."/>
            <person name="Jiang Y."/>
            <person name="Adhikari A."/>
            <person name="Zheng C.-J."/>
            <person name="Schuster L."/>
            <person name="Cowan T.M."/>
            <person name="Smanski M.J."/>
            <person name="Chevrette M.G."/>
            <person name="De Carvalho L.P.S."/>
            <person name="Shen B."/>
        </authorList>
    </citation>
    <scope>NUCLEOTIDE SEQUENCE [LARGE SCALE GENOMIC DNA]</scope>
    <source>
        <strain evidence="2 3">NPDC006286</strain>
    </source>
</reference>
<gene>
    <name evidence="2" type="ORF">ABZ071_33375</name>
</gene>
<evidence type="ECO:0000313" key="3">
    <source>
        <dbReference type="Proteomes" id="UP001550348"/>
    </source>
</evidence>
<feature type="transmembrane region" description="Helical" evidence="1">
    <location>
        <begin position="57"/>
        <end position="80"/>
    </location>
</feature>
<sequence length="159" mass="16803">MQTTAPTGDLTAPAAAVRPPLPRWTLALASGVIAVVWAASIWTSAHTHVDPVWHRAALFVHLISLVVGFGAVLTVDWFGLMWLLRRCTLPQVFAVAHNVHLPIWLGVAGLIGSGALLRPDLTSPLTRAKLALVLLVGLLGALLLLPRANGVRETAAQAA</sequence>
<dbReference type="Proteomes" id="UP001550348">
    <property type="component" value="Unassembled WGS sequence"/>
</dbReference>
<comment type="caution">
    <text evidence="2">The sequence shown here is derived from an EMBL/GenBank/DDBJ whole genome shotgun (WGS) entry which is preliminary data.</text>
</comment>
<evidence type="ECO:0000313" key="2">
    <source>
        <dbReference type="EMBL" id="MEU0156683.1"/>
    </source>
</evidence>